<evidence type="ECO:0000313" key="2">
    <source>
        <dbReference type="Proteomes" id="UP001252186"/>
    </source>
</evidence>
<dbReference type="EMBL" id="JAVRHV010000003">
    <property type="protein sequence ID" value="MDT0553138.1"/>
    <property type="molecule type" value="Genomic_DNA"/>
</dbReference>
<dbReference type="Pfam" id="PF13620">
    <property type="entry name" value="CarboxypepD_reg"/>
    <property type="match status" value="1"/>
</dbReference>
<keyword evidence="2" id="KW-1185">Reference proteome</keyword>
<dbReference type="SUPFAM" id="SSF49464">
    <property type="entry name" value="Carboxypeptidase regulatory domain-like"/>
    <property type="match status" value="1"/>
</dbReference>
<organism evidence="1 2">
    <name type="scientific">Urechidicola vernalis</name>
    <dbReference type="NCBI Taxonomy" id="3075600"/>
    <lineage>
        <taxon>Bacteria</taxon>
        <taxon>Pseudomonadati</taxon>
        <taxon>Bacteroidota</taxon>
        <taxon>Flavobacteriia</taxon>
        <taxon>Flavobacteriales</taxon>
        <taxon>Flavobacteriaceae</taxon>
        <taxon>Urechidicola</taxon>
    </lineage>
</organism>
<evidence type="ECO:0000313" key="1">
    <source>
        <dbReference type="EMBL" id="MDT0553138.1"/>
    </source>
</evidence>
<proteinExistence type="predicted"/>
<dbReference type="Gene3D" id="2.60.40.1120">
    <property type="entry name" value="Carboxypeptidase-like, regulatory domain"/>
    <property type="match status" value="1"/>
</dbReference>
<dbReference type="RefSeq" id="WP_311593122.1">
    <property type="nucleotide sequence ID" value="NZ_JAVRHV010000003.1"/>
</dbReference>
<reference evidence="1 2" key="1">
    <citation type="submission" date="2023-09" db="EMBL/GenBank/DDBJ databases">
        <authorList>
            <person name="Rey-Velasco X."/>
        </authorList>
    </citation>
    <scope>NUCLEOTIDE SEQUENCE [LARGE SCALE GENOMIC DNA]</scope>
    <source>
        <strain evidence="1 2">P050</strain>
    </source>
</reference>
<comment type="caution">
    <text evidence="1">The sequence shown here is derived from an EMBL/GenBank/DDBJ whole genome shotgun (WGS) entry which is preliminary data.</text>
</comment>
<dbReference type="SUPFAM" id="SSF56935">
    <property type="entry name" value="Porins"/>
    <property type="match status" value="1"/>
</dbReference>
<accession>A0ABU2Y7X2</accession>
<name>A0ABU2Y7X2_9FLAO</name>
<dbReference type="InterPro" id="IPR008969">
    <property type="entry name" value="CarboxyPept-like_regulatory"/>
</dbReference>
<sequence length="893" mass="101538">MKNIFFVLFLIGFTSYSQTARVEGTIKDSIGNPLELANVIAFVKGSNKVESYSITNDKGEYKLVLPTNNTYSFRISYIGFETQNSEVNLPDGSADIAQNFTLKEEDNTLNEVELTFDMPVTIKGDTIVYNSDSFTNGAEKKLEDVLKKLPGVEITEDGQIEVEGKTVQKVMVEGKDFFDGDSKIASKNIPANAVDKIEVLRNYNEVSPMRGMGDDSDNVAINIKLKEGKKNFWFGDIAAGVGTEEGYLVHPKLFYYSPKTSINIIADLNNIGEVPFTRQDFYRFSGGFQNMMRRGGTSFNVSDGGLGFSAMQNNMAQEVISRFGAANFTYSPKKELTISGFSIFNDSEVDMFTETVTRNIVTDNLEIRESVNSQRSKLGMLKLSANYVPDAETHFDYDVLMKTSKQEEIGGIESFVNGNTENIVDNQEQSPSSINQNLSYYKVLNDNNVVSVEMQHLYTEENPLLNYLRSSQPFDNIIPTVPQTVYDMSQQKDVRTTKFDGKVDYYYVLNNKSNINFTLGSTISHQNFDSNIFQILNNGDRLDFGDEELTNDVKFQFNDVFLGAHYKAVTGKFTFTPGFTVHNYFTEDTQLGTENSNTDVEVLPDLLVQWKIKQSQNLRFNYSMTREYTDINRLSEGYILNNFNSMFEGNRNLESAVYNRFNLNFFSFSMFNFTNMNASITYSKKANDIKNISEFTGFNQTINTPFNSNLADEVVSGNARYGRRFGKFKVNASARLNYSKLNGIVNNRPNVSESFTQNYTASFATNFKTAPNLEIGYAKTFNQYDSSTRSSDFTTDRPFAKLDVVFLRDFSFIADYSYYNYRDGTNTIENTYSFLNASLFYQKKDSHWEFIFSGKNLTDNESINRDSFNETFTTATSYYVMPLRLMFTVKYNL</sequence>
<gene>
    <name evidence="1" type="ORF">RM519_07765</name>
</gene>
<protein>
    <submittedName>
        <fullName evidence="1">Carboxypeptidase-like regulatory domain-containing protein</fullName>
    </submittedName>
</protein>
<dbReference type="Proteomes" id="UP001252186">
    <property type="component" value="Unassembled WGS sequence"/>
</dbReference>